<dbReference type="AlphaFoldDB" id="A0A1J6IAF8"/>
<evidence type="ECO:0000313" key="7">
    <source>
        <dbReference type="EMBL" id="OIS97511.1"/>
    </source>
</evidence>
<keyword evidence="2 5" id="KW-0812">Transmembrane</keyword>
<dbReference type="InterPro" id="IPR004864">
    <property type="entry name" value="LEA_2"/>
</dbReference>
<organism evidence="7 8">
    <name type="scientific">Nicotiana attenuata</name>
    <name type="common">Coyote tobacco</name>
    <dbReference type="NCBI Taxonomy" id="49451"/>
    <lineage>
        <taxon>Eukaryota</taxon>
        <taxon>Viridiplantae</taxon>
        <taxon>Streptophyta</taxon>
        <taxon>Embryophyta</taxon>
        <taxon>Tracheophyta</taxon>
        <taxon>Spermatophyta</taxon>
        <taxon>Magnoliopsida</taxon>
        <taxon>eudicotyledons</taxon>
        <taxon>Gunneridae</taxon>
        <taxon>Pentapetalae</taxon>
        <taxon>asterids</taxon>
        <taxon>lamiids</taxon>
        <taxon>Solanales</taxon>
        <taxon>Solanaceae</taxon>
        <taxon>Nicotianoideae</taxon>
        <taxon>Nicotianeae</taxon>
        <taxon>Nicotiana</taxon>
    </lineage>
</organism>
<sequence length="201" mass="22824">MPVMTAPPPRNGAKPRRLSPLKCIALILLALIVIVGITILVIWLAVKPRKPVYSIENASLHGYNMTKNEHLYGNFNFTLKAFNTNSRVSIYYDSIEVKLFYNSQQIAFNNVEPFFQPRRNITYLDLFLPAKDVALYGDVARDLKMERTAGAVQMVIKVRAKIRFKVGIWKSSHRKLKLLCKPMVPVSSTKSSQTTTCHVDL</sequence>
<gene>
    <name evidence="7" type="ORF">A4A49_33640</name>
</gene>
<comment type="caution">
    <text evidence="7">The sequence shown here is derived from an EMBL/GenBank/DDBJ whole genome shotgun (WGS) entry which is preliminary data.</text>
</comment>
<dbReference type="PANTHER" id="PTHR31415:SF115">
    <property type="entry name" value="LATE EMBRYOGENESIS ABUNDANT PROTEIN LEA-2 SUBGROUP DOMAIN-CONTAINING PROTEIN"/>
    <property type="match status" value="1"/>
</dbReference>
<dbReference type="STRING" id="49451.A0A1J6IAF8"/>
<dbReference type="KEGG" id="nau:109233821"/>
<reference evidence="7" key="1">
    <citation type="submission" date="2016-11" db="EMBL/GenBank/DDBJ databases">
        <title>The genome of Nicotiana attenuata.</title>
        <authorList>
            <person name="Xu S."/>
            <person name="Brockmoeller T."/>
            <person name="Gaquerel E."/>
            <person name="Navarro A."/>
            <person name="Kuhl H."/>
            <person name="Gase K."/>
            <person name="Ling Z."/>
            <person name="Zhou W."/>
            <person name="Kreitzer C."/>
            <person name="Stanke M."/>
            <person name="Tang H."/>
            <person name="Lyons E."/>
            <person name="Pandey P."/>
            <person name="Pandey S.P."/>
            <person name="Timmermann B."/>
            <person name="Baldwin I.T."/>
        </authorList>
    </citation>
    <scope>NUCLEOTIDE SEQUENCE [LARGE SCALE GENOMIC DNA]</scope>
    <source>
        <strain evidence="7">UT</strain>
    </source>
</reference>
<keyword evidence="8" id="KW-1185">Reference proteome</keyword>
<evidence type="ECO:0000256" key="4">
    <source>
        <dbReference type="ARBA" id="ARBA00023136"/>
    </source>
</evidence>
<evidence type="ECO:0000259" key="6">
    <source>
        <dbReference type="Pfam" id="PF03168"/>
    </source>
</evidence>
<evidence type="ECO:0000256" key="2">
    <source>
        <dbReference type="ARBA" id="ARBA00022692"/>
    </source>
</evidence>
<dbReference type="InterPro" id="IPR044839">
    <property type="entry name" value="NDR1-like"/>
</dbReference>
<dbReference type="OrthoDB" id="669838at2759"/>
<comment type="subcellular location">
    <subcellularLocation>
        <location evidence="1">Membrane</location>
        <topology evidence="1">Single-pass membrane protein</topology>
    </subcellularLocation>
</comment>
<protein>
    <recommendedName>
        <fullName evidence="6">Late embryogenesis abundant protein LEA-2 subgroup domain-containing protein</fullName>
    </recommendedName>
</protein>
<evidence type="ECO:0000256" key="1">
    <source>
        <dbReference type="ARBA" id="ARBA00004167"/>
    </source>
</evidence>
<dbReference type="OMA" id="ISPFKQR"/>
<dbReference type="GO" id="GO:0009506">
    <property type="term" value="C:plasmodesma"/>
    <property type="evidence" value="ECO:0007669"/>
    <property type="project" value="TreeGrafter"/>
</dbReference>
<dbReference type="EMBL" id="MJEQ01037192">
    <property type="protein sequence ID" value="OIS97511.1"/>
    <property type="molecule type" value="Genomic_DNA"/>
</dbReference>
<proteinExistence type="predicted"/>
<name>A0A1J6IAF8_NICAT</name>
<evidence type="ECO:0000256" key="3">
    <source>
        <dbReference type="ARBA" id="ARBA00022989"/>
    </source>
</evidence>
<dbReference type="GO" id="GO:0005886">
    <property type="term" value="C:plasma membrane"/>
    <property type="evidence" value="ECO:0007669"/>
    <property type="project" value="TreeGrafter"/>
</dbReference>
<evidence type="ECO:0000256" key="5">
    <source>
        <dbReference type="SAM" id="Phobius"/>
    </source>
</evidence>
<feature type="domain" description="Late embryogenesis abundant protein LEA-2 subgroup" evidence="6">
    <location>
        <begin position="78"/>
        <end position="177"/>
    </location>
</feature>
<dbReference type="GO" id="GO:0098542">
    <property type="term" value="P:defense response to other organism"/>
    <property type="evidence" value="ECO:0007669"/>
    <property type="project" value="InterPro"/>
</dbReference>
<evidence type="ECO:0000313" key="8">
    <source>
        <dbReference type="Proteomes" id="UP000187609"/>
    </source>
</evidence>
<dbReference type="Gramene" id="OIS97511">
    <property type="protein sequence ID" value="OIS97511"/>
    <property type="gene ID" value="A4A49_33640"/>
</dbReference>
<keyword evidence="3 5" id="KW-1133">Transmembrane helix</keyword>
<dbReference type="Pfam" id="PF03168">
    <property type="entry name" value="LEA_2"/>
    <property type="match status" value="1"/>
</dbReference>
<dbReference type="Proteomes" id="UP000187609">
    <property type="component" value="Unassembled WGS sequence"/>
</dbReference>
<keyword evidence="4 5" id="KW-0472">Membrane</keyword>
<feature type="transmembrane region" description="Helical" evidence="5">
    <location>
        <begin position="21"/>
        <end position="46"/>
    </location>
</feature>
<accession>A0A1J6IAF8</accession>
<dbReference type="PANTHER" id="PTHR31415">
    <property type="entry name" value="OS05G0367900 PROTEIN"/>
    <property type="match status" value="1"/>
</dbReference>